<keyword evidence="2" id="KW-0418">Kinase</keyword>
<reference evidence="2 3" key="1">
    <citation type="submission" date="2018-10" db="EMBL/GenBank/DDBJ databases">
        <title>Falsibacillus sp. genome draft.</title>
        <authorList>
            <person name="Shi S."/>
        </authorList>
    </citation>
    <scope>NUCLEOTIDE SEQUENCE [LARGE SCALE GENOMIC DNA]</scope>
    <source>
        <strain evidence="2 3">GY 10110</strain>
    </source>
</reference>
<dbReference type="AlphaFoldDB" id="A0A3L7JZV5"/>
<dbReference type="GO" id="GO:0016301">
    <property type="term" value="F:kinase activity"/>
    <property type="evidence" value="ECO:0007669"/>
    <property type="project" value="UniProtKB-KW"/>
</dbReference>
<keyword evidence="3" id="KW-1185">Reference proteome</keyword>
<protein>
    <submittedName>
        <fullName evidence="2">Methylthioribose kinase</fullName>
    </submittedName>
</protein>
<dbReference type="OrthoDB" id="2427086at2"/>
<feature type="domain" description="DUF7147" evidence="1">
    <location>
        <begin position="1"/>
        <end position="125"/>
    </location>
</feature>
<dbReference type="RefSeq" id="WP_121680381.1">
    <property type="nucleotide sequence ID" value="NZ_RCVZ01000005.1"/>
</dbReference>
<evidence type="ECO:0000313" key="3">
    <source>
        <dbReference type="Proteomes" id="UP000276770"/>
    </source>
</evidence>
<proteinExistence type="predicted"/>
<comment type="caution">
    <text evidence="2">The sequence shown here is derived from an EMBL/GenBank/DDBJ whole genome shotgun (WGS) entry which is preliminary data.</text>
</comment>
<dbReference type="EMBL" id="RCVZ01000005">
    <property type="protein sequence ID" value="RLQ95855.1"/>
    <property type="molecule type" value="Genomic_DNA"/>
</dbReference>
<sequence length="129" mass="14775">MIQRFIELGEGYSDLYELFEIAKANKHRLSQMLAFHTMINGKAVTSLTVVLTPTNPGDFQPLYICREGIPNPNVIPNKRFDLFKATASELNGKVIEMDVKPSTTFNEKELYYQYLIGILRLNHLIPPMK</sequence>
<dbReference type="InterPro" id="IPR055571">
    <property type="entry name" value="DUF7147"/>
</dbReference>
<accession>A0A3L7JZV5</accession>
<name>A0A3L7JZV5_9BACI</name>
<dbReference type="Pfam" id="PF23648">
    <property type="entry name" value="DUF7147"/>
    <property type="match status" value="1"/>
</dbReference>
<dbReference type="Proteomes" id="UP000276770">
    <property type="component" value="Unassembled WGS sequence"/>
</dbReference>
<evidence type="ECO:0000313" key="2">
    <source>
        <dbReference type="EMBL" id="RLQ95855.1"/>
    </source>
</evidence>
<keyword evidence="2" id="KW-0808">Transferase</keyword>
<organism evidence="2 3">
    <name type="scientific">Falsibacillus albus</name>
    <dbReference type="NCBI Taxonomy" id="2478915"/>
    <lineage>
        <taxon>Bacteria</taxon>
        <taxon>Bacillati</taxon>
        <taxon>Bacillota</taxon>
        <taxon>Bacilli</taxon>
        <taxon>Bacillales</taxon>
        <taxon>Bacillaceae</taxon>
        <taxon>Falsibacillus</taxon>
    </lineage>
</organism>
<evidence type="ECO:0000259" key="1">
    <source>
        <dbReference type="Pfam" id="PF23648"/>
    </source>
</evidence>
<gene>
    <name evidence="2" type="ORF">D9X91_09565</name>
</gene>